<dbReference type="Proteomes" id="UP001221924">
    <property type="component" value="Unassembled WGS sequence"/>
</dbReference>
<accession>A0AAW6MBT9</accession>
<sequence>LVLVLADMGFISLDVEYIDGTKIESKANKYTFVWSKTVEKNRTRLLNKIRILLEQVDEAIVQENSVKDTSVELSPAMLSNIVDELKEVLEQQPATQDKEQQKALREIKKQVRE</sequence>
<proteinExistence type="predicted"/>
<feature type="non-terminal residue" evidence="2">
    <location>
        <position position="113"/>
    </location>
</feature>
<name>A0AAW6MBT9_9BACE</name>
<feature type="non-terminal residue" evidence="2">
    <location>
        <position position="1"/>
    </location>
</feature>
<evidence type="ECO:0000256" key="1">
    <source>
        <dbReference type="SAM" id="MobiDB-lite"/>
    </source>
</evidence>
<dbReference type="PANTHER" id="PTHR33408">
    <property type="entry name" value="TRANSPOSASE"/>
    <property type="match status" value="1"/>
</dbReference>
<organism evidence="2 3">
    <name type="scientific">Bacteroides cellulosilyticus</name>
    <dbReference type="NCBI Taxonomy" id="246787"/>
    <lineage>
        <taxon>Bacteria</taxon>
        <taxon>Pseudomonadati</taxon>
        <taxon>Bacteroidota</taxon>
        <taxon>Bacteroidia</taxon>
        <taxon>Bacteroidales</taxon>
        <taxon>Bacteroidaceae</taxon>
        <taxon>Bacteroides</taxon>
    </lineage>
</organism>
<reference evidence="2" key="1">
    <citation type="submission" date="2023-03" db="EMBL/GenBank/DDBJ databases">
        <title>DFI Biobank Strains.</title>
        <authorList>
            <person name="Mostad J."/>
            <person name="Paddock L."/>
            <person name="Medina S."/>
            <person name="Waligurski E."/>
            <person name="Barat B."/>
            <person name="Smith R."/>
            <person name="Burgo V."/>
            <person name="Metcalfe C."/>
            <person name="Woodson C."/>
            <person name="Sundararajan A."/>
            <person name="Ramaswamy R."/>
            <person name="Lin H."/>
            <person name="Pamer E.G."/>
        </authorList>
    </citation>
    <scope>NUCLEOTIDE SEQUENCE</scope>
    <source>
        <strain evidence="2">DFI.9.5</strain>
    </source>
</reference>
<comment type="caution">
    <text evidence="2">The sequence shown here is derived from an EMBL/GenBank/DDBJ whole genome shotgun (WGS) entry which is preliminary data.</text>
</comment>
<evidence type="ECO:0000313" key="3">
    <source>
        <dbReference type="Proteomes" id="UP001221924"/>
    </source>
</evidence>
<evidence type="ECO:0000313" key="2">
    <source>
        <dbReference type="EMBL" id="MDE8697732.1"/>
    </source>
</evidence>
<dbReference type="PANTHER" id="PTHR33408:SF2">
    <property type="entry name" value="TRANSPOSASE DDE DOMAIN-CONTAINING PROTEIN"/>
    <property type="match status" value="1"/>
</dbReference>
<feature type="compositionally biased region" description="Basic and acidic residues" evidence="1">
    <location>
        <begin position="96"/>
        <end position="113"/>
    </location>
</feature>
<gene>
    <name evidence="2" type="ORF">PZH42_27105</name>
</gene>
<dbReference type="AlphaFoldDB" id="A0AAW6MBT9"/>
<protein>
    <submittedName>
        <fullName evidence="2">IS5/IS1182 family transposase</fullName>
    </submittedName>
</protein>
<dbReference type="EMBL" id="JARFID010000206">
    <property type="protein sequence ID" value="MDE8697732.1"/>
    <property type="molecule type" value="Genomic_DNA"/>
</dbReference>
<feature type="region of interest" description="Disordered" evidence="1">
    <location>
        <begin position="92"/>
        <end position="113"/>
    </location>
</feature>